<evidence type="ECO:0000256" key="7">
    <source>
        <dbReference type="ARBA" id="ARBA00022793"/>
    </source>
</evidence>
<dbReference type="VEuPathDB" id="VectorBase:PPAPM1_006275"/>
<proteinExistence type="inferred from homology"/>
<dbReference type="PANTHER" id="PTHR43466:SF1">
    <property type="entry name" value="2-OXO-4-HYDROXY-4-CARBOXY-5-UREIDOIMIDAZOLINE DECARBOXYLASE-RELATED"/>
    <property type="match status" value="1"/>
</dbReference>
<evidence type="ECO:0000256" key="4">
    <source>
        <dbReference type="ARBA" id="ARBA00005793"/>
    </source>
</evidence>
<reference evidence="12" key="1">
    <citation type="submission" date="2022-08" db="UniProtKB">
        <authorList>
            <consortium name="EnsemblMetazoa"/>
        </authorList>
    </citation>
    <scope>IDENTIFICATION</scope>
    <source>
        <strain evidence="12">Israel</strain>
    </source>
</reference>
<keyword evidence="6" id="KW-0659">Purine metabolism</keyword>
<sequence>MSFSLKEINQLQKVDFVEVFSNVVECYPEAAESVSNLAPFDTFSALLEAFMTHLDQLDSLKKLRIIKLHPHLVPEINKEELTEESASEQSTVGLNRIGNAEKKAILRRNIEEYWEKFDFPFVICVRECKNTDDIIDSVQERLSRTSAEEIHVAFEHVKKITALRISDIVAH</sequence>
<dbReference type="KEGG" id="ppap:129807858"/>
<dbReference type="InterPro" id="IPR018020">
    <property type="entry name" value="OHCU_decarboxylase"/>
</dbReference>
<dbReference type="InterPro" id="IPR036778">
    <property type="entry name" value="OHCU_decarboxylase_sf"/>
</dbReference>
<dbReference type="SUPFAM" id="SSF158694">
    <property type="entry name" value="UraD-Like"/>
    <property type="match status" value="1"/>
</dbReference>
<dbReference type="GO" id="GO:0051997">
    <property type="term" value="F:2-oxo-4-hydroxy-4-carboxy-5-ureidoimidazoline decarboxylase activity"/>
    <property type="evidence" value="ECO:0007669"/>
    <property type="project" value="UniProtKB-EC"/>
</dbReference>
<dbReference type="AlphaFoldDB" id="A0A1B0GP96"/>
<dbReference type="OrthoDB" id="9970124at2759"/>
<keyword evidence="13" id="KW-1185">Reference proteome</keyword>
<dbReference type="Proteomes" id="UP000092462">
    <property type="component" value="Unassembled WGS sequence"/>
</dbReference>
<dbReference type="EC" id="4.1.1.97" evidence="5"/>
<evidence type="ECO:0000256" key="5">
    <source>
        <dbReference type="ARBA" id="ARBA00012257"/>
    </source>
</evidence>
<evidence type="ECO:0000256" key="6">
    <source>
        <dbReference type="ARBA" id="ARBA00022631"/>
    </source>
</evidence>
<dbReference type="InterPro" id="IPR017580">
    <property type="entry name" value="OHCU_decarboxylase-1"/>
</dbReference>
<evidence type="ECO:0000256" key="3">
    <source>
        <dbReference type="ARBA" id="ARBA00004754"/>
    </source>
</evidence>
<keyword evidence="8" id="KW-0456">Lyase</keyword>
<dbReference type="EMBL" id="AJVK01033241">
    <property type="status" value="NOT_ANNOTATED_CDS"/>
    <property type="molecule type" value="Genomic_DNA"/>
</dbReference>
<evidence type="ECO:0000256" key="8">
    <source>
        <dbReference type="ARBA" id="ARBA00023239"/>
    </source>
</evidence>
<keyword evidence="7" id="KW-0210">Decarboxylase</keyword>
<evidence type="ECO:0000256" key="1">
    <source>
        <dbReference type="ARBA" id="ARBA00001163"/>
    </source>
</evidence>
<organism evidence="12 13">
    <name type="scientific">Phlebotomus papatasi</name>
    <name type="common">Sandfly</name>
    <dbReference type="NCBI Taxonomy" id="29031"/>
    <lineage>
        <taxon>Eukaryota</taxon>
        <taxon>Metazoa</taxon>
        <taxon>Ecdysozoa</taxon>
        <taxon>Arthropoda</taxon>
        <taxon>Hexapoda</taxon>
        <taxon>Insecta</taxon>
        <taxon>Pterygota</taxon>
        <taxon>Neoptera</taxon>
        <taxon>Endopterygota</taxon>
        <taxon>Diptera</taxon>
        <taxon>Nematocera</taxon>
        <taxon>Psychodoidea</taxon>
        <taxon>Psychodidae</taxon>
        <taxon>Phlebotomus</taxon>
        <taxon>Phlebotomus</taxon>
    </lineage>
</organism>
<dbReference type="GO" id="GO:0000255">
    <property type="term" value="P:allantoin metabolic process"/>
    <property type="evidence" value="ECO:0007669"/>
    <property type="project" value="InterPro"/>
</dbReference>
<comment type="similarity">
    <text evidence="4">Belongs to the OHCU decarboxylase family.</text>
</comment>
<protein>
    <recommendedName>
        <fullName evidence="5">2-oxo-4-hydroxy-4-carboxy-5-ureidoimidazoline decarboxylase</fullName>
        <ecNumber evidence="5">4.1.1.97</ecNumber>
    </recommendedName>
    <alternativeName>
        <fullName evidence="10">Parahox neighbor</fullName>
    </alternativeName>
    <alternativeName>
        <fullName evidence="9">Ureidoimidazoline (2-oxo-4-hydroxy-4-carboxy-5-) decarboxylase</fullName>
    </alternativeName>
</protein>
<dbReference type="PANTHER" id="PTHR43466">
    <property type="entry name" value="2-OXO-4-HYDROXY-4-CARBOXY-5-UREIDOIMIDAZOLINE DECARBOXYLASE-RELATED"/>
    <property type="match status" value="1"/>
</dbReference>
<comment type="pathway">
    <text evidence="3">Purine metabolism; urate degradation; (S)-allantoin from urate: step 3/3.</text>
</comment>
<dbReference type="NCBIfam" id="TIGR03164">
    <property type="entry name" value="UHCUDC"/>
    <property type="match status" value="1"/>
</dbReference>
<dbReference type="VEuPathDB" id="VectorBase:PPAI006539"/>
<evidence type="ECO:0000313" key="12">
    <source>
        <dbReference type="EnsemblMetazoa" id="PPAI006539-PA"/>
    </source>
</evidence>
<dbReference type="GO" id="GO:0005777">
    <property type="term" value="C:peroxisome"/>
    <property type="evidence" value="ECO:0007669"/>
    <property type="project" value="TreeGrafter"/>
</dbReference>
<dbReference type="EnsemblMetazoa" id="PPAI006539-RA">
    <property type="protein sequence ID" value="PPAI006539-PA"/>
    <property type="gene ID" value="PPAI006539"/>
</dbReference>
<dbReference type="GO" id="GO:0019628">
    <property type="term" value="P:urate catabolic process"/>
    <property type="evidence" value="ECO:0007669"/>
    <property type="project" value="TreeGrafter"/>
</dbReference>
<name>A0A1B0GP96_PHLPP</name>
<evidence type="ECO:0000259" key="11">
    <source>
        <dbReference type="Pfam" id="PF09349"/>
    </source>
</evidence>
<evidence type="ECO:0000256" key="10">
    <source>
        <dbReference type="ARBA" id="ARBA00032116"/>
    </source>
</evidence>
<dbReference type="RefSeq" id="XP_055713403.1">
    <property type="nucleotide sequence ID" value="XM_055857428.1"/>
</dbReference>
<evidence type="ECO:0000256" key="2">
    <source>
        <dbReference type="ARBA" id="ARBA00002506"/>
    </source>
</evidence>
<dbReference type="Gene3D" id="1.10.3330.10">
    <property type="entry name" value="Oxo-4-hydroxy-4-carboxy-5-ureidoimidazoline decarboxylase"/>
    <property type="match status" value="1"/>
</dbReference>
<evidence type="ECO:0000313" key="13">
    <source>
        <dbReference type="Proteomes" id="UP000092462"/>
    </source>
</evidence>
<dbReference type="Pfam" id="PF09349">
    <property type="entry name" value="OHCU_decarbox"/>
    <property type="match status" value="1"/>
</dbReference>
<evidence type="ECO:0000256" key="9">
    <source>
        <dbReference type="ARBA" id="ARBA00030624"/>
    </source>
</evidence>
<comment type="catalytic activity">
    <reaction evidence="1">
        <text>5-hydroxy-2-oxo-4-ureido-2,5-dihydro-1H-imidazole-5-carboxylate + H(+) = (S)-allantoin + CO2</text>
        <dbReference type="Rhea" id="RHEA:26301"/>
        <dbReference type="ChEBI" id="CHEBI:15378"/>
        <dbReference type="ChEBI" id="CHEBI:15678"/>
        <dbReference type="ChEBI" id="CHEBI:16526"/>
        <dbReference type="ChEBI" id="CHEBI:58639"/>
        <dbReference type="EC" id="4.1.1.97"/>
    </reaction>
</comment>
<dbReference type="GO" id="GO:0006144">
    <property type="term" value="P:purine nucleobase metabolic process"/>
    <property type="evidence" value="ECO:0007669"/>
    <property type="project" value="UniProtKB-KW"/>
</dbReference>
<accession>A0A1B0GP96</accession>
<comment type="function">
    <text evidence="2">Catalyzes the stereoselective decarboxylation of 2-oxo-4-hydroxy-4-carboxy-5-ureidoimidazoline (OHCU) to (S)-allantoin.</text>
</comment>
<feature type="domain" description="Oxo-4-hydroxy-4-carboxy-5-ureidoimidazoline decarboxylase" evidence="11">
    <location>
        <begin position="9"/>
        <end position="165"/>
    </location>
</feature>
<dbReference type="GeneID" id="129807858"/>